<dbReference type="PROSITE" id="PS50889">
    <property type="entry name" value="S4"/>
    <property type="match status" value="1"/>
</dbReference>
<keyword evidence="3 4" id="KW-0238">DNA-binding</keyword>
<feature type="region of interest" description="Disordered" evidence="5">
    <location>
        <begin position="104"/>
        <end position="134"/>
    </location>
</feature>
<protein>
    <recommendedName>
        <fullName evidence="4">Heat shock protein 15</fullName>
    </recommendedName>
</protein>
<dbReference type="PIRSF" id="PIRSF016821">
    <property type="entry name" value="HSP15"/>
    <property type="match status" value="1"/>
</dbReference>
<organism evidence="7 8">
    <name type="scientific">Oceanospirillum sediminis</name>
    <dbReference type="NCBI Taxonomy" id="2760088"/>
    <lineage>
        <taxon>Bacteria</taxon>
        <taxon>Pseudomonadati</taxon>
        <taxon>Pseudomonadota</taxon>
        <taxon>Gammaproteobacteria</taxon>
        <taxon>Oceanospirillales</taxon>
        <taxon>Oceanospirillaceae</taxon>
        <taxon>Oceanospirillum</taxon>
    </lineage>
</organism>
<dbReference type="AlphaFoldDB" id="A0A839IJM3"/>
<keyword evidence="2 4" id="KW-0694">RNA-binding</keyword>
<dbReference type="GO" id="GO:0003727">
    <property type="term" value="F:single-stranded RNA binding"/>
    <property type="evidence" value="ECO:0007669"/>
    <property type="project" value="InterPro"/>
</dbReference>
<evidence type="ECO:0000256" key="4">
    <source>
        <dbReference type="PIRNR" id="PIRNR016821"/>
    </source>
</evidence>
<dbReference type="InterPro" id="IPR002942">
    <property type="entry name" value="S4_RNA-bd"/>
</dbReference>
<dbReference type="Proteomes" id="UP000565262">
    <property type="component" value="Unassembled WGS sequence"/>
</dbReference>
<reference evidence="7 8" key="1">
    <citation type="submission" date="2020-08" db="EMBL/GenBank/DDBJ databases">
        <title>Oceanospirillum sp. nov. isolated from marine sediment.</title>
        <authorList>
            <person name="Ji X."/>
        </authorList>
    </citation>
    <scope>NUCLEOTIDE SEQUENCE [LARGE SCALE GENOMIC DNA]</scope>
    <source>
        <strain evidence="7 8">D5</strain>
    </source>
</reference>
<dbReference type="Gene3D" id="3.10.290.10">
    <property type="entry name" value="RNA-binding S4 domain"/>
    <property type="match status" value="1"/>
</dbReference>
<keyword evidence="7" id="KW-0346">Stress response</keyword>
<evidence type="ECO:0000256" key="5">
    <source>
        <dbReference type="SAM" id="MobiDB-lite"/>
    </source>
</evidence>
<dbReference type="GO" id="GO:0043023">
    <property type="term" value="F:ribosomal large subunit binding"/>
    <property type="evidence" value="ECO:0007669"/>
    <property type="project" value="InterPro"/>
</dbReference>
<dbReference type="EMBL" id="JACJFM010000001">
    <property type="protein sequence ID" value="MBB1485128.1"/>
    <property type="molecule type" value="Genomic_DNA"/>
</dbReference>
<dbReference type="CDD" id="cd00165">
    <property type="entry name" value="S4"/>
    <property type="match status" value="1"/>
</dbReference>
<feature type="domain" description="RNA-binding S4" evidence="6">
    <location>
        <begin position="7"/>
        <end position="64"/>
    </location>
</feature>
<dbReference type="Pfam" id="PF01479">
    <property type="entry name" value="S4"/>
    <property type="match status" value="1"/>
</dbReference>
<dbReference type="InterPro" id="IPR036986">
    <property type="entry name" value="S4_RNA-bd_sf"/>
</dbReference>
<evidence type="ECO:0000256" key="2">
    <source>
        <dbReference type="ARBA" id="ARBA00022884"/>
    </source>
</evidence>
<evidence type="ECO:0000259" key="6">
    <source>
        <dbReference type="SMART" id="SM00363"/>
    </source>
</evidence>
<name>A0A839IJM3_9GAMM</name>
<keyword evidence="8" id="KW-1185">Reference proteome</keyword>
<evidence type="ECO:0000256" key="3">
    <source>
        <dbReference type="ARBA" id="ARBA00023125"/>
    </source>
</evidence>
<comment type="similarity">
    <text evidence="1 4">Belongs to the HSP15 family.</text>
</comment>
<sequence>MSETTKVRLDKWLWAARFFKTRALAKKAIEGGKVEYNGDRCKSSKMAEIGAMLTLPQGWDKKTIEIIALSDQRRGAPEAALLYKETEESIKKRESEAERRKLIRAAQEAPDRRPDKKSRRQIHQFKRVDADFDS</sequence>
<dbReference type="RefSeq" id="WP_182806884.1">
    <property type="nucleotide sequence ID" value="NZ_JACJFM010000001.1"/>
</dbReference>
<evidence type="ECO:0000256" key="1">
    <source>
        <dbReference type="ARBA" id="ARBA00008396"/>
    </source>
</evidence>
<feature type="compositionally biased region" description="Basic residues" evidence="5">
    <location>
        <begin position="115"/>
        <end position="125"/>
    </location>
</feature>
<evidence type="ECO:0000313" key="8">
    <source>
        <dbReference type="Proteomes" id="UP000565262"/>
    </source>
</evidence>
<proteinExistence type="inferred from homology"/>
<accession>A0A839IJM3</accession>
<dbReference type="GO" id="GO:0003677">
    <property type="term" value="F:DNA binding"/>
    <property type="evidence" value="ECO:0007669"/>
    <property type="project" value="UniProtKB-KW"/>
</dbReference>
<dbReference type="NCBIfam" id="NF007673">
    <property type="entry name" value="PRK10348.1"/>
    <property type="match status" value="1"/>
</dbReference>
<dbReference type="GO" id="GO:0034605">
    <property type="term" value="P:cellular response to heat"/>
    <property type="evidence" value="ECO:0007669"/>
    <property type="project" value="InterPro"/>
</dbReference>
<comment type="caution">
    <text evidence="7">The sequence shown here is derived from an EMBL/GenBank/DDBJ whole genome shotgun (WGS) entry which is preliminary data.</text>
</comment>
<dbReference type="InterPro" id="IPR025708">
    <property type="entry name" value="HSP15"/>
</dbReference>
<gene>
    <name evidence="7" type="primary">hslR</name>
    <name evidence="7" type="ORF">H4O21_00655</name>
</gene>
<dbReference type="SMART" id="SM00363">
    <property type="entry name" value="S4"/>
    <property type="match status" value="1"/>
</dbReference>
<dbReference type="SUPFAM" id="SSF55174">
    <property type="entry name" value="Alpha-L RNA-binding motif"/>
    <property type="match status" value="1"/>
</dbReference>
<evidence type="ECO:0000313" key="7">
    <source>
        <dbReference type="EMBL" id="MBB1485128.1"/>
    </source>
</evidence>